<dbReference type="InterPro" id="IPR050126">
    <property type="entry name" value="Ap4A_hydrolase"/>
</dbReference>
<dbReference type="PANTHER" id="PTHR42850">
    <property type="entry name" value="METALLOPHOSPHOESTERASE"/>
    <property type="match status" value="1"/>
</dbReference>
<dbReference type="PIRSF" id="PIRSF000883">
    <property type="entry name" value="Pesterase_MJ0912"/>
    <property type="match status" value="1"/>
</dbReference>
<dbReference type="RefSeq" id="WP_208077794.1">
    <property type="nucleotide sequence ID" value="NZ_CP071869.1"/>
</dbReference>
<dbReference type="Pfam" id="PF12850">
    <property type="entry name" value="Metallophos_2"/>
    <property type="match status" value="1"/>
</dbReference>
<dbReference type="PANTHER" id="PTHR42850:SF2">
    <property type="entry name" value="BLL5683 PROTEIN"/>
    <property type="match status" value="1"/>
</dbReference>
<evidence type="ECO:0000313" key="4">
    <source>
        <dbReference type="Proteomes" id="UP000663920"/>
    </source>
</evidence>
<dbReference type="AlphaFoldDB" id="A0A975CMU5"/>
<keyword evidence="4" id="KW-1185">Reference proteome</keyword>
<feature type="domain" description="Calcineurin-like phosphoesterase" evidence="2">
    <location>
        <begin position="29"/>
        <end position="210"/>
    </location>
</feature>
<proteinExistence type="inferred from homology"/>
<organism evidence="3 4">
    <name type="scientific">Polaribacter cellanae</name>
    <dbReference type="NCBI Taxonomy" id="2818493"/>
    <lineage>
        <taxon>Bacteria</taxon>
        <taxon>Pseudomonadati</taxon>
        <taxon>Bacteroidota</taxon>
        <taxon>Flavobacteriia</taxon>
        <taxon>Flavobacteriales</taxon>
        <taxon>Flavobacteriaceae</taxon>
    </lineage>
</organism>
<dbReference type="Proteomes" id="UP000663920">
    <property type="component" value="Chromosome"/>
</dbReference>
<gene>
    <name evidence="3" type="ORF">J3359_15080</name>
</gene>
<dbReference type="GO" id="GO:0005737">
    <property type="term" value="C:cytoplasm"/>
    <property type="evidence" value="ECO:0007669"/>
    <property type="project" value="TreeGrafter"/>
</dbReference>
<name>A0A975CMU5_9FLAO</name>
<evidence type="ECO:0000313" key="3">
    <source>
        <dbReference type="EMBL" id="QTE22120.1"/>
    </source>
</evidence>
<dbReference type="SUPFAM" id="SSF56300">
    <property type="entry name" value="Metallo-dependent phosphatases"/>
    <property type="match status" value="1"/>
</dbReference>
<evidence type="ECO:0000256" key="1">
    <source>
        <dbReference type="ARBA" id="ARBA00008950"/>
    </source>
</evidence>
<sequence length="275" mass="30822">MDQEIKHLGKLSGKTLVFGGVYSNLQALEALKQVAEKEHIPPENCICTGDIVGYCAQPEETVQLLKLWGVHSIVGNVEIQLRENAADCGCDFREGSRCDGFSQLWYPYAQSKLSENSLDFLKTIPNHITFEYAKKRVTVVHGSYFNVSEFIFKSTDWAIKEPNFKATKSNVIIGGHCGLPFNHQEKKKLWLNAGVIGMPANDGNPTVWYVILDDSNNSFNFTHKTLAYNYKLASKLMQNGLLPEEYSRTIVTGIWDNTEILPPIETGLQGFGIQL</sequence>
<dbReference type="InterPro" id="IPR029052">
    <property type="entry name" value="Metallo-depent_PP-like"/>
</dbReference>
<dbReference type="Gene3D" id="3.60.21.10">
    <property type="match status" value="1"/>
</dbReference>
<accession>A0A975CMU5</accession>
<dbReference type="GO" id="GO:0016791">
    <property type="term" value="F:phosphatase activity"/>
    <property type="evidence" value="ECO:0007669"/>
    <property type="project" value="TreeGrafter"/>
</dbReference>
<evidence type="ECO:0000259" key="2">
    <source>
        <dbReference type="Pfam" id="PF12850"/>
    </source>
</evidence>
<comment type="similarity">
    <text evidence="1">Belongs to the metallophosphoesterase superfamily. YfcE family.</text>
</comment>
<reference evidence="3 4" key="1">
    <citation type="submission" date="2021-03" db="EMBL/GenBank/DDBJ databases">
        <title>Complete genome of Polaribacter_sp.SM13.</title>
        <authorList>
            <person name="Jeong S.W."/>
            <person name="Bae J.W."/>
        </authorList>
    </citation>
    <scope>NUCLEOTIDE SEQUENCE [LARGE SCALE GENOMIC DNA]</scope>
    <source>
        <strain evidence="3 4">SM13</strain>
    </source>
</reference>
<dbReference type="KEGG" id="pcea:J3359_15080"/>
<dbReference type="InterPro" id="IPR024654">
    <property type="entry name" value="Calcineurin-like_PHP_lpxH"/>
</dbReference>
<protein>
    <submittedName>
        <fullName evidence="3">Metallophosphoesterase</fullName>
    </submittedName>
</protein>
<dbReference type="InterPro" id="IPR011152">
    <property type="entry name" value="Pesterase_MJ0912"/>
</dbReference>
<dbReference type="CDD" id="cd00838">
    <property type="entry name" value="MPP_superfamily"/>
    <property type="match status" value="1"/>
</dbReference>
<dbReference type="EMBL" id="CP071869">
    <property type="protein sequence ID" value="QTE22120.1"/>
    <property type="molecule type" value="Genomic_DNA"/>
</dbReference>